<dbReference type="Gene3D" id="3.50.50.60">
    <property type="entry name" value="FAD/NAD(P)-binding domain"/>
    <property type="match status" value="2"/>
</dbReference>
<dbReference type="PANTHER" id="PTHR43734">
    <property type="entry name" value="PHYTOENE DESATURASE"/>
    <property type="match status" value="1"/>
</dbReference>
<dbReference type="Proteomes" id="UP000281741">
    <property type="component" value="Chromosome"/>
</dbReference>
<keyword evidence="3 5" id="KW-0125">Carotenoid biosynthesis</keyword>
<gene>
    <name evidence="7" type="primary">crtI</name>
    <name evidence="7" type="ORF">EG349_03890</name>
    <name evidence="8" type="ORF">EG353_01915</name>
</gene>
<evidence type="ECO:0000256" key="4">
    <source>
        <dbReference type="ARBA" id="ARBA00023002"/>
    </source>
</evidence>
<dbReference type="GO" id="GO:0016117">
    <property type="term" value="P:carotenoid biosynthetic process"/>
    <property type="evidence" value="ECO:0007669"/>
    <property type="project" value="UniProtKB-KW"/>
</dbReference>
<proteinExistence type="inferred from homology"/>
<dbReference type="RefSeq" id="WP_123853732.1">
    <property type="nucleotide sequence ID" value="NZ_CP033912.1"/>
</dbReference>
<dbReference type="InterPro" id="IPR014105">
    <property type="entry name" value="Carotenoid/retinoid_OxRdtase"/>
</dbReference>
<reference evidence="9 10" key="1">
    <citation type="submission" date="2018-11" db="EMBL/GenBank/DDBJ databases">
        <title>Proposal to divide the Flavobacteriaceae and reorganize its genera based on Amino Acid Identity values calculated from whole genome sequences.</title>
        <authorList>
            <person name="Nicholson A.C."/>
            <person name="Gulvik C.A."/>
            <person name="Whitney A.M."/>
            <person name="Humrighouse B.W."/>
            <person name="Bell M."/>
            <person name="Holmes B."/>
            <person name="Steigerwalt A.G."/>
            <person name="Villarma A."/>
            <person name="Sheth M."/>
            <person name="Batra D."/>
            <person name="Pryor J."/>
            <person name="Bernardet J.-F."/>
            <person name="Hugo C."/>
            <person name="Kampfer P."/>
            <person name="Newman J."/>
            <person name="McQuiston J.R."/>
        </authorList>
    </citation>
    <scope>NUCLEOTIDE SEQUENCE [LARGE SCALE GENOMIC DNA]</scope>
    <source>
        <strain evidence="7 9">G0207</strain>
        <strain evidence="8 10">H5143</strain>
    </source>
</reference>
<dbReference type="NCBIfam" id="TIGR02734">
    <property type="entry name" value="crtI_fam"/>
    <property type="match status" value="1"/>
</dbReference>
<protein>
    <submittedName>
        <fullName evidence="7">Phytoene desaturase</fullName>
    </submittedName>
</protein>
<evidence type="ECO:0000256" key="2">
    <source>
        <dbReference type="ARBA" id="ARBA00006046"/>
    </source>
</evidence>
<comment type="similarity">
    <text evidence="2 5">Belongs to the carotenoid/retinoid oxidoreductase family.</text>
</comment>
<dbReference type="InterPro" id="IPR036188">
    <property type="entry name" value="FAD/NAD-bd_sf"/>
</dbReference>
<dbReference type="PRINTS" id="PR00419">
    <property type="entry name" value="ADXRDTASE"/>
</dbReference>
<sequence>MKKKIAVIGSGFSGLSAAAYASKEGHEVHLFEKNSEIGGRARNFRTKNGYTFDMGPSWYWMPDIIESFFNDFGKKAADFYTLVPLDPQFEMVFSDGTMNIPHNYSEMRNLFEKTEPGAAKKLDAFMKDAQYKYEVGMQDFVNKPCHSWFEFVSPKIAKSAMKLDLLTNFQRFVRKYFTHPKLIVLMEFPVIFLGAAPKDIPALYSLMNYGGYKLGTWYPMGGFSKIIDAMKNIAEEQGTRFYVNADVEKINVNEKEASSLTVNQKQIDFDLIIASSDYHHTETKLLPEEFRNYNEDYWKKRVFAPSCLIYYLGFKEKIPNLKHHTLFFENDLDLHTEEIYKDKKWPTKPLFYACCPSKTDPSVAPENCENVFLLMPVAPGIEDSDEIRERYFMEMILRLEKHTGASDLLLKIDYKRSYCVKDFKEDYNAYQGNAYGLANTLSQTAVLKPSLRNKKIKNLFYTGQLTVPGPGVPPSIISGKIAATEATKN</sequence>
<dbReference type="Proteomes" id="UP000274073">
    <property type="component" value="Chromosome"/>
</dbReference>
<dbReference type="PANTHER" id="PTHR43734:SF1">
    <property type="entry name" value="PHYTOENE DESATURASE"/>
    <property type="match status" value="1"/>
</dbReference>
<evidence type="ECO:0000313" key="9">
    <source>
        <dbReference type="Proteomes" id="UP000274073"/>
    </source>
</evidence>
<feature type="domain" description="Amine oxidase" evidence="6">
    <location>
        <begin position="12"/>
        <end position="485"/>
    </location>
</feature>
<dbReference type="InterPro" id="IPR002937">
    <property type="entry name" value="Amino_oxidase"/>
</dbReference>
<evidence type="ECO:0000256" key="1">
    <source>
        <dbReference type="ARBA" id="ARBA00004829"/>
    </source>
</evidence>
<comment type="pathway">
    <text evidence="1 5">Carotenoid biosynthesis.</text>
</comment>
<dbReference type="EMBL" id="CP033915">
    <property type="protein sequence ID" value="AZA85986.1"/>
    <property type="molecule type" value="Genomic_DNA"/>
</dbReference>
<keyword evidence="10" id="KW-1185">Reference proteome</keyword>
<dbReference type="GO" id="GO:0016491">
    <property type="term" value="F:oxidoreductase activity"/>
    <property type="evidence" value="ECO:0007669"/>
    <property type="project" value="UniProtKB-KW"/>
</dbReference>
<evidence type="ECO:0000256" key="3">
    <source>
        <dbReference type="ARBA" id="ARBA00022746"/>
    </source>
</evidence>
<dbReference type="SUPFAM" id="SSF51905">
    <property type="entry name" value="FAD/NAD(P)-binding domain"/>
    <property type="match status" value="1"/>
</dbReference>
<dbReference type="AlphaFoldDB" id="A0AAD1DKR3"/>
<organism evidence="7 9">
    <name type="scientific">Chryseobacterium shandongense</name>
    <dbReference type="NCBI Taxonomy" id="1493872"/>
    <lineage>
        <taxon>Bacteria</taxon>
        <taxon>Pseudomonadati</taxon>
        <taxon>Bacteroidota</taxon>
        <taxon>Flavobacteriia</taxon>
        <taxon>Flavobacteriales</taxon>
        <taxon>Weeksellaceae</taxon>
        <taxon>Chryseobacterium group</taxon>
        <taxon>Chryseobacterium</taxon>
    </lineage>
</organism>
<accession>A0AAD1DKR3</accession>
<evidence type="ECO:0000256" key="5">
    <source>
        <dbReference type="RuleBase" id="RU362075"/>
    </source>
</evidence>
<name>A0AAD1DKR3_9FLAO</name>
<dbReference type="Pfam" id="PF01593">
    <property type="entry name" value="Amino_oxidase"/>
    <property type="match status" value="1"/>
</dbReference>
<evidence type="ECO:0000313" key="7">
    <source>
        <dbReference type="EMBL" id="AZA85986.1"/>
    </source>
</evidence>
<evidence type="ECO:0000313" key="8">
    <source>
        <dbReference type="EMBL" id="AZA94394.1"/>
    </source>
</evidence>
<evidence type="ECO:0000259" key="6">
    <source>
        <dbReference type="Pfam" id="PF01593"/>
    </source>
</evidence>
<dbReference type="EMBL" id="CP033912">
    <property type="protein sequence ID" value="AZA94394.1"/>
    <property type="molecule type" value="Genomic_DNA"/>
</dbReference>
<evidence type="ECO:0000313" key="10">
    <source>
        <dbReference type="Proteomes" id="UP000281741"/>
    </source>
</evidence>
<keyword evidence="4 5" id="KW-0560">Oxidoreductase</keyword>